<accession>A0A836GUL3</accession>
<evidence type="ECO:0000256" key="1">
    <source>
        <dbReference type="SAM" id="MobiDB-lite"/>
    </source>
</evidence>
<dbReference type="RefSeq" id="XP_067174350.1">
    <property type="nucleotide sequence ID" value="XM_067318245.1"/>
</dbReference>
<name>A0A836GUL3_9TRYP</name>
<evidence type="ECO:0000313" key="3">
    <source>
        <dbReference type="EMBL" id="KAG5464413.1"/>
    </source>
</evidence>
<organism evidence="3 4">
    <name type="scientific">Leishmania martiniquensis</name>
    <dbReference type="NCBI Taxonomy" id="1580590"/>
    <lineage>
        <taxon>Eukaryota</taxon>
        <taxon>Discoba</taxon>
        <taxon>Euglenozoa</taxon>
        <taxon>Kinetoplastea</taxon>
        <taxon>Metakinetoplastina</taxon>
        <taxon>Trypanosomatida</taxon>
        <taxon>Trypanosomatidae</taxon>
        <taxon>Leishmaniinae</taxon>
        <taxon>Leishmania</taxon>
    </lineage>
</organism>
<feature type="chain" id="PRO_5032306960" description="DUF3456 domain-containing protein" evidence="2">
    <location>
        <begin position="38"/>
        <end position="329"/>
    </location>
</feature>
<sequence length="329" mass="37231">MLSCEPRSGVEPARPHLARALLLVVCVLTTAAGCASARKQLPLNTPYPPVVQNALRCDVCSFMVTNALHQLETKREELHEKRLRVREDAVLEEVENMCVPFKDQGQWIRQVALQLGEAAPSSRPADKSAAATPRYHMNVGVIDYYSKCGRICGTVAALCEEWMDSGYMDGFSSRLVKVAQSGRSISDAEHRDAVFKTFCAPSPYCKKHAVFVRQLDAALTKQPALRQAIRDDKPEEIQTEEREMETMLHRLTREQGQSADVFSRDEIRRMKEAFLKGDKEELQAVDPTAFDLSDDEFSTLREYMRGEEREEPQMHQQRERGIPSDADDL</sequence>
<feature type="compositionally biased region" description="Basic and acidic residues" evidence="1">
    <location>
        <begin position="298"/>
        <end position="322"/>
    </location>
</feature>
<feature type="signal peptide" evidence="2">
    <location>
        <begin position="1"/>
        <end position="37"/>
    </location>
</feature>
<proteinExistence type="predicted"/>
<dbReference type="PROSITE" id="PS51257">
    <property type="entry name" value="PROKAR_LIPOPROTEIN"/>
    <property type="match status" value="1"/>
</dbReference>
<evidence type="ECO:0008006" key="5">
    <source>
        <dbReference type="Google" id="ProtNLM"/>
    </source>
</evidence>
<evidence type="ECO:0000256" key="2">
    <source>
        <dbReference type="SAM" id="SignalP"/>
    </source>
</evidence>
<protein>
    <recommendedName>
        <fullName evidence="5">DUF3456 domain-containing protein</fullName>
    </recommendedName>
</protein>
<dbReference type="Proteomes" id="UP000673552">
    <property type="component" value="Chromosome 36"/>
</dbReference>
<dbReference type="GeneID" id="92510757"/>
<dbReference type="PANTHER" id="PTHR36058">
    <property type="entry name" value="NUCLEOPHOSMIN"/>
    <property type="match status" value="1"/>
</dbReference>
<dbReference type="EMBL" id="JAFEUZ010000036">
    <property type="protein sequence ID" value="KAG5464413.1"/>
    <property type="molecule type" value="Genomic_DNA"/>
</dbReference>
<keyword evidence="2" id="KW-0732">Signal</keyword>
<dbReference type="OrthoDB" id="271487at2759"/>
<reference evidence="3 4" key="1">
    <citation type="submission" date="2021-03" db="EMBL/GenBank/DDBJ databases">
        <title>Leishmania (Mundinia) martiniquensis Genome sequencing and assembly.</title>
        <authorList>
            <person name="Almutairi H."/>
            <person name="Gatherer D."/>
        </authorList>
    </citation>
    <scope>NUCLEOTIDE SEQUENCE [LARGE SCALE GENOMIC DNA]</scope>
    <source>
        <strain evidence="3">LSCM1</strain>
    </source>
</reference>
<evidence type="ECO:0000313" key="4">
    <source>
        <dbReference type="Proteomes" id="UP000673552"/>
    </source>
</evidence>
<feature type="region of interest" description="Disordered" evidence="1">
    <location>
        <begin position="296"/>
        <end position="329"/>
    </location>
</feature>
<dbReference type="AlphaFoldDB" id="A0A836GUL3"/>
<dbReference type="PANTHER" id="PTHR36058:SF1">
    <property type="entry name" value="NUCLEOPHOSMIN"/>
    <property type="match status" value="1"/>
</dbReference>
<keyword evidence="4" id="KW-1185">Reference proteome</keyword>
<gene>
    <name evidence="3" type="ORF">LSCM1_00598</name>
</gene>
<dbReference type="KEGG" id="lmat:92510757"/>
<comment type="caution">
    <text evidence="3">The sequence shown here is derived from an EMBL/GenBank/DDBJ whole genome shotgun (WGS) entry which is preliminary data.</text>
</comment>